<dbReference type="SUPFAM" id="SSF82199">
    <property type="entry name" value="SET domain"/>
    <property type="match status" value="1"/>
</dbReference>
<feature type="region of interest" description="Disordered" evidence="1">
    <location>
        <begin position="1"/>
        <end position="25"/>
    </location>
</feature>
<accession>A0A139HQW1</accession>
<proteinExistence type="predicted"/>
<dbReference type="InterPro" id="IPR001214">
    <property type="entry name" value="SET_dom"/>
</dbReference>
<evidence type="ECO:0000313" key="3">
    <source>
        <dbReference type="EMBL" id="KXT04762.1"/>
    </source>
</evidence>
<reference evidence="3 4" key="1">
    <citation type="submission" date="2015-07" db="EMBL/GenBank/DDBJ databases">
        <title>Comparative genomics of the Sigatoka disease complex on banana suggests a link between parallel evolutionary changes in Pseudocercospora fijiensis and Pseudocercospora eumusae and increased virulence on the banana host.</title>
        <authorList>
            <person name="Chang T.-C."/>
            <person name="Salvucci A."/>
            <person name="Crous P.W."/>
            <person name="Stergiopoulos I."/>
        </authorList>
    </citation>
    <scope>NUCLEOTIDE SEQUENCE [LARGE SCALE GENOMIC DNA]</scope>
    <source>
        <strain evidence="3 4">CBS 114824</strain>
    </source>
</reference>
<dbReference type="GO" id="GO:0016279">
    <property type="term" value="F:protein-lysine N-methyltransferase activity"/>
    <property type="evidence" value="ECO:0007669"/>
    <property type="project" value="TreeGrafter"/>
</dbReference>
<dbReference type="AlphaFoldDB" id="A0A139HQW1"/>
<evidence type="ECO:0000259" key="2">
    <source>
        <dbReference type="PROSITE" id="PS50280"/>
    </source>
</evidence>
<dbReference type="PROSITE" id="PS50280">
    <property type="entry name" value="SET"/>
    <property type="match status" value="1"/>
</dbReference>
<organism evidence="3 4">
    <name type="scientific">Pseudocercospora eumusae</name>
    <dbReference type="NCBI Taxonomy" id="321146"/>
    <lineage>
        <taxon>Eukaryota</taxon>
        <taxon>Fungi</taxon>
        <taxon>Dikarya</taxon>
        <taxon>Ascomycota</taxon>
        <taxon>Pezizomycotina</taxon>
        <taxon>Dothideomycetes</taxon>
        <taxon>Dothideomycetidae</taxon>
        <taxon>Mycosphaerellales</taxon>
        <taxon>Mycosphaerellaceae</taxon>
        <taxon>Pseudocercospora</taxon>
    </lineage>
</organism>
<keyword evidence="4" id="KW-1185">Reference proteome</keyword>
<feature type="domain" description="SET" evidence="2">
    <location>
        <begin position="40"/>
        <end position="257"/>
    </location>
</feature>
<protein>
    <recommendedName>
        <fullName evidence="2">SET domain-containing protein</fullName>
    </recommendedName>
</protein>
<comment type="caution">
    <text evidence="3">The sequence shown here is derived from an EMBL/GenBank/DDBJ whole genome shotgun (WGS) entry which is preliminary data.</text>
</comment>
<name>A0A139HQW1_9PEZI</name>
<dbReference type="Proteomes" id="UP000070133">
    <property type="component" value="Unassembled WGS sequence"/>
</dbReference>
<dbReference type="OrthoDB" id="341421at2759"/>
<evidence type="ECO:0000256" key="1">
    <source>
        <dbReference type="SAM" id="MobiDB-lite"/>
    </source>
</evidence>
<dbReference type="InterPro" id="IPR046341">
    <property type="entry name" value="SET_dom_sf"/>
</dbReference>
<dbReference type="PANTHER" id="PTHR13271">
    <property type="entry name" value="UNCHARACTERIZED PUTATIVE METHYLTRANSFERASE"/>
    <property type="match status" value="1"/>
</dbReference>
<dbReference type="Pfam" id="PF00856">
    <property type="entry name" value="SET"/>
    <property type="match status" value="1"/>
</dbReference>
<dbReference type="STRING" id="321146.A0A139HQW1"/>
<dbReference type="PANTHER" id="PTHR13271:SF137">
    <property type="entry name" value="SET DOMAIN-CONTAINING PROTEIN"/>
    <property type="match status" value="1"/>
</dbReference>
<evidence type="ECO:0000313" key="4">
    <source>
        <dbReference type="Proteomes" id="UP000070133"/>
    </source>
</evidence>
<dbReference type="EMBL" id="LFZN01000018">
    <property type="protein sequence ID" value="KXT04762.1"/>
    <property type="molecule type" value="Genomic_DNA"/>
</dbReference>
<dbReference type="Gene3D" id="3.90.1410.10">
    <property type="entry name" value="set domain protein methyltransferase, domain 1"/>
    <property type="match status" value="1"/>
</dbReference>
<dbReference type="InterPro" id="IPR050600">
    <property type="entry name" value="SETD3_SETD6_MTase"/>
</dbReference>
<sequence>MAPSRASTKRRRISSGVSVDVNGRNPQEKHEVFTQWAKDHGVQIGSVKPAQIPGRGVGLVTTASIKQNEKLIFVPQKAMFKPRESYTGGNLSHKASPHAQLALSIMTECEKPESTYNIWKSTWPSPQDFESSMPLFWSYKLRSLLPPSVQQPLDRQFDDWNRDVEFRKDMAAHTCDISATEGEGDVMKYYWAIVNSRSFHFKPPGAKPGFMVLCPFIDYMNHGPSGTGVNVRQTAKGYEVTANRDYVAGEEVLATYGAHPNDKLLVHYGFINSSEPGAPSDDDVRLDHYILDNLSSTTRDQLQDVGYLGSYALLPATNEICFKTQVAVRAELLTANEWEYFISNGEDLSNDQSEKVKRWLEPFLDGYRSDAESKIAELKAMKPRKSEAGPVQLLLARWQQIHDALDAFVREG</sequence>
<gene>
    <name evidence="3" type="ORF">AC578_9747</name>
</gene>